<dbReference type="OrthoDB" id="277217at2"/>
<evidence type="ECO:0000313" key="1">
    <source>
        <dbReference type="EMBL" id="QDU83826.1"/>
    </source>
</evidence>
<organism evidence="1 2">
    <name type="scientific">Rohdeia mirabilis</name>
    <dbReference type="NCBI Taxonomy" id="2528008"/>
    <lineage>
        <taxon>Bacteria</taxon>
        <taxon>Pseudomonadati</taxon>
        <taxon>Planctomycetota</taxon>
        <taxon>Planctomycetia</taxon>
        <taxon>Planctomycetia incertae sedis</taxon>
        <taxon>Rohdeia</taxon>
    </lineage>
</organism>
<dbReference type="Proteomes" id="UP000319342">
    <property type="component" value="Chromosome"/>
</dbReference>
<proteinExistence type="predicted"/>
<keyword evidence="2" id="KW-1185">Reference proteome</keyword>
<gene>
    <name evidence="1" type="ORF">Pla163_09270</name>
</gene>
<protein>
    <submittedName>
        <fullName evidence="1">Uncharacterized protein</fullName>
    </submittedName>
</protein>
<evidence type="ECO:0000313" key="2">
    <source>
        <dbReference type="Proteomes" id="UP000319342"/>
    </source>
</evidence>
<reference evidence="1 2" key="1">
    <citation type="submission" date="2019-02" db="EMBL/GenBank/DDBJ databases">
        <title>Deep-cultivation of Planctomycetes and their phenomic and genomic characterization uncovers novel biology.</title>
        <authorList>
            <person name="Wiegand S."/>
            <person name="Jogler M."/>
            <person name="Boedeker C."/>
            <person name="Pinto D."/>
            <person name="Vollmers J."/>
            <person name="Rivas-Marin E."/>
            <person name="Kohn T."/>
            <person name="Peeters S.H."/>
            <person name="Heuer A."/>
            <person name="Rast P."/>
            <person name="Oberbeckmann S."/>
            <person name="Bunk B."/>
            <person name="Jeske O."/>
            <person name="Meyerdierks A."/>
            <person name="Storesund J.E."/>
            <person name="Kallscheuer N."/>
            <person name="Luecker S."/>
            <person name="Lage O.M."/>
            <person name="Pohl T."/>
            <person name="Merkel B.J."/>
            <person name="Hornburger P."/>
            <person name="Mueller R.-W."/>
            <person name="Bruemmer F."/>
            <person name="Labrenz M."/>
            <person name="Spormann A.M."/>
            <person name="Op den Camp H."/>
            <person name="Overmann J."/>
            <person name="Amann R."/>
            <person name="Jetten M.S.M."/>
            <person name="Mascher T."/>
            <person name="Medema M.H."/>
            <person name="Devos D.P."/>
            <person name="Kaster A.-K."/>
            <person name="Ovreas L."/>
            <person name="Rohde M."/>
            <person name="Galperin M.Y."/>
            <person name="Jogler C."/>
        </authorList>
    </citation>
    <scope>NUCLEOTIDE SEQUENCE [LARGE SCALE GENOMIC DNA]</scope>
    <source>
        <strain evidence="1 2">Pla163</strain>
    </source>
</reference>
<accession>A0A518CX85</accession>
<dbReference type="EMBL" id="CP036290">
    <property type="protein sequence ID" value="QDU83826.1"/>
    <property type="molecule type" value="Genomic_DNA"/>
</dbReference>
<sequence length="368" mass="38879">MFDTVSHALFLAAALSGAPQAPAPFADAGGTAPDGPSVRAVEPLTVELAYRGFRTFEFELPDESYAPIADGIPIAHSGGDAFAARVEGGKLMLDVEGNGTFKAVIEPPPAGETVSVTLRGTDAAGEPLRYTARVRQGQGGWEYSCSGGLVGNLGETKIVLFDQDLDGLYGEPGEDALVVGRGRVATTMSTVILVDDALHTVRLVAGEGAAAHLELTPFEGATGTLDLVSGFETKGKVLSLQVADRRNHVYLDLADHDEGARVPVGTYRFDTGRLASGDNRVSIASGRMEKIVVEADASTTLAWGGPLTGEFTYGRQGLTFQFEPDKVWYYGRAGEEYYDWTPIGASPKFVIVDAEDRAELVSGVFPGT</sequence>
<dbReference type="AlphaFoldDB" id="A0A518CX85"/>
<name>A0A518CX85_9BACT</name>
<dbReference type="RefSeq" id="WP_145184229.1">
    <property type="nucleotide sequence ID" value="NZ_CP036290.1"/>
</dbReference>